<sequence length="158" mass="17499" precursor="true">MNRYRISLCAAGLAFFASSAIVVSHRWANAQDATEIQGGSTAAITDKIRYGDVPPAALLTERGRQLAEELGHLERSKASMGARHPSRAAIDAQMESIRRELKAWASAPEMTAETDENPFAERDAAPQMNGVDLRQLVLILTERVERLERKVTALERRQ</sequence>
<reference evidence="2 3" key="1">
    <citation type="submission" date="2019-02" db="EMBL/GenBank/DDBJ databases">
        <title>Deep-cultivation of Planctomycetes and their phenomic and genomic characterization uncovers novel biology.</title>
        <authorList>
            <person name="Wiegand S."/>
            <person name="Jogler M."/>
            <person name="Boedeker C."/>
            <person name="Pinto D."/>
            <person name="Vollmers J."/>
            <person name="Rivas-Marin E."/>
            <person name="Kohn T."/>
            <person name="Peeters S.H."/>
            <person name="Heuer A."/>
            <person name="Rast P."/>
            <person name="Oberbeckmann S."/>
            <person name="Bunk B."/>
            <person name="Jeske O."/>
            <person name="Meyerdierks A."/>
            <person name="Storesund J.E."/>
            <person name="Kallscheuer N."/>
            <person name="Luecker S."/>
            <person name="Lage O.M."/>
            <person name="Pohl T."/>
            <person name="Merkel B.J."/>
            <person name="Hornburger P."/>
            <person name="Mueller R.-W."/>
            <person name="Bruemmer F."/>
            <person name="Labrenz M."/>
            <person name="Spormann A.M."/>
            <person name="Op Den Camp H."/>
            <person name="Overmann J."/>
            <person name="Amann R."/>
            <person name="Jetten M.S.M."/>
            <person name="Mascher T."/>
            <person name="Medema M.H."/>
            <person name="Devos D.P."/>
            <person name="Kaster A.-K."/>
            <person name="Ovreas L."/>
            <person name="Rohde M."/>
            <person name="Galperin M.Y."/>
            <person name="Jogler C."/>
        </authorList>
    </citation>
    <scope>NUCLEOTIDE SEQUENCE [LARGE SCALE GENOMIC DNA]</scope>
    <source>
        <strain evidence="2 3">Poly51</strain>
    </source>
</reference>
<organism evidence="2 3">
    <name type="scientific">Rubripirellula tenax</name>
    <dbReference type="NCBI Taxonomy" id="2528015"/>
    <lineage>
        <taxon>Bacteria</taxon>
        <taxon>Pseudomonadati</taxon>
        <taxon>Planctomycetota</taxon>
        <taxon>Planctomycetia</taxon>
        <taxon>Pirellulales</taxon>
        <taxon>Pirellulaceae</taxon>
        <taxon>Rubripirellula</taxon>
    </lineage>
</organism>
<gene>
    <name evidence="2" type="ORF">Poly51_32280</name>
</gene>
<dbReference type="OrthoDB" id="286590at2"/>
<accession>A0A5C6F3Y6</accession>
<protein>
    <submittedName>
        <fullName evidence="2">Uncharacterized protein</fullName>
    </submittedName>
</protein>
<dbReference type="RefSeq" id="WP_146458721.1">
    <property type="nucleotide sequence ID" value="NZ_SJPW01000004.1"/>
</dbReference>
<dbReference type="EMBL" id="SJPW01000004">
    <property type="protein sequence ID" value="TWU54509.1"/>
    <property type="molecule type" value="Genomic_DNA"/>
</dbReference>
<dbReference type="Proteomes" id="UP000318288">
    <property type="component" value="Unassembled WGS sequence"/>
</dbReference>
<name>A0A5C6F3Y6_9BACT</name>
<feature type="chain" id="PRO_5022697024" evidence="1">
    <location>
        <begin position="20"/>
        <end position="158"/>
    </location>
</feature>
<comment type="caution">
    <text evidence="2">The sequence shown here is derived from an EMBL/GenBank/DDBJ whole genome shotgun (WGS) entry which is preliminary data.</text>
</comment>
<keyword evidence="3" id="KW-1185">Reference proteome</keyword>
<evidence type="ECO:0000313" key="2">
    <source>
        <dbReference type="EMBL" id="TWU54509.1"/>
    </source>
</evidence>
<evidence type="ECO:0000256" key="1">
    <source>
        <dbReference type="SAM" id="SignalP"/>
    </source>
</evidence>
<evidence type="ECO:0000313" key="3">
    <source>
        <dbReference type="Proteomes" id="UP000318288"/>
    </source>
</evidence>
<proteinExistence type="predicted"/>
<feature type="signal peptide" evidence="1">
    <location>
        <begin position="1"/>
        <end position="19"/>
    </location>
</feature>
<keyword evidence="1" id="KW-0732">Signal</keyword>
<dbReference type="AlphaFoldDB" id="A0A5C6F3Y6"/>